<keyword evidence="2" id="KW-1185">Reference proteome</keyword>
<proteinExistence type="predicted"/>
<dbReference type="EMBL" id="KK122028">
    <property type="protein sequence ID" value="KFM81768.1"/>
    <property type="molecule type" value="Genomic_DNA"/>
</dbReference>
<evidence type="ECO:0000313" key="1">
    <source>
        <dbReference type="EMBL" id="KFM81768.1"/>
    </source>
</evidence>
<evidence type="ECO:0000313" key="2">
    <source>
        <dbReference type="Proteomes" id="UP000054359"/>
    </source>
</evidence>
<feature type="non-terminal residue" evidence="1">
    <location>
        <position position="37"/>
    </location>
</feature>
<name>A0A087UWM9_STEMI</name>
<protein>
    <submittedName>
        <fullName evidence="1">Uncharacterized protein</fullName>
    </submittedName>
</protein>
<reference evidence="1 2" key="1">
    <citation type="submission" date="2013-11" db="EMBL/GenBank/DDBJ databases">
        <title>Genome sequencing of Stegodyphus mimosarum.</title>
        <authorList>
            <person name="Bechsgaard J."/>
        </authorList>
    </citation>
    <scope>NUCLEOTIDE SEQUENCE [LARGE SCALE GENOMIC DNA]</scope>
</reference>
<gene>
    <name evidence="1" type="ORF">X975_08592</name>
</gene>
<sequence length="37" mass="4199">MFRKLSNGKILKPQKEMSNLAPPCQNLLILFKLLAAE</sequence>
<dbReference type="AlphaFoldDB" id="A0A087UWM9"/>
<dbReference type="Proteomes" id="UP000054359">
    <property type="component" value="Unassembled WGS sequence"/>
</dbReference>
<accession>A0A087UWM9</accession>
<organism evidence="1 2">
    <name type="scientific">Stegodyphus mimosarum</name>
    <name type="common">African social velvet spider</name>
    <dbReference type="NCBI Taxonomy" id="407821"/>
    <lineage>
        <taxon>Eukaryota</taxon>
        <taxon>Metazoa</taxon>
        <taxon>Ecdysozoa</taxon>
        <taxon>Arthropoda</taxon>
        <taxon>Chelicerata</taxon>
        <taxon>Arachnida</taxon>
        <taxon>Araneae</taxon>
        <taxon>Araneomorphae</taxon>
        <taxon>Entelegynae</taxon>
        <taxon>Eresoidea</taxon>
        <taxon>Eresidae</taxon>
        <taxon>Stegodyphus</taxon>
    </lineage>
</organism>